<accession>A0A7J8C8S7</accession>
<dbReference type="Proteomes" id="UP000550707">
    <property type="component" value="Unassembled WGS sequence"/>
</dbReference>
<gene>
    <name evidence="6" type="ORF">HJG59_009938</name>
</gene>
<dbReference type="EMBL" id="JACASF010000021">
    <property type="protein sequence ID" value="KAF6407295.1"/>
    <property type="molecule type" value="Genomic_DNA"/>
</dbReference>
<dbReference type="Gene3D" id="2.60.120.200">
    <property type="match status" value="1"/>
</dbReference>
<feature type="transmembrane region" description="Helical" evidence="4">
    <location>
        <begin position="144"/>
        <end position="168"/>
    </location>
</feature>
<reference evidence="6 7" key="1">
    <citation type="journal article" date="2020" name="Nature">
        <title>Six reference-quality genomes reveal evolution of bat adaptations.</title>
        <authorList>
            <person name="Jebb D."/>
            <person name="Huang Z."/>
            <person name="Pippel M."/>
            <person name="Hughes G.M."/>
            <person name="Lavrichenko K."/>
            <person name="Devanna P."/>
            <person name="Winkler S."/>
            <person name="Jermiin L.S."/>
            <person name="Skirmuntt E.C."/>
            <person name="Katzourakis A."/>
            <person name="Burkitt-Gray L."/>
            <person name="Ray D.A."/>
            <person name="Sullivan K.A.M."/>
            <person name="Roscito J.G."/>
            <person name="Kirilenko B.M."/>
            <person name="Davalos L.M."/>
            <person name="Corthals A.P."/>
            <person name="Power M.L."/>
            <person name="Jones G."/>
            <person name="Ransome R.D."/>
            <person name="Dechmann D.K.N."/>
            <person name="Locatelli A.G."/>
            <person name="Puechmaille S.J."/>
            <person name="Fedrigo O."/>
            <person name="Jarvis E.D."/>
            <person name="Hiller M."/>
            <person name="Vernes S.C."/>
            <person name="Myers E.W."/>
            <person name="Teeling E.C."/>
        </authorList>
    </citation>
    <scope>NUCLEOTIDE SEQUENCE [LARGE SCALE GENOMIC DNA]</scope>
    <source>
        <strain evidence="6">MMolMol1</strain>
        <tissue evidence="6">Muscle</tissue>
    </source>
</reference>
<comment type="caution">
    <text evidence="2">Lacks conserved residue(s) required for the propagation of feature annotation.</text>
</comment>
<evidence type="ECO:0000256" key="1">
    <source>
        <dbReference type="ARBA" id="ARBA00022737"/>
    </source>
</evidence>
<proteinExistence type="predicted"/>
<dbReference type="InterPro" id="IPR013320">
    <property type="entry name" value="ConA-like_dom_sf"/>
</dbReference>
<organism evidence="6 7">
    <name type="scientific">Molossus molossus</name>
    <name type="common">Pallas' mastiff bat</name>
    <name type="synonym">Vespertilio molossus</name>
    <dbReference type="NCBI Taxonomy" id="27622"/>
    <lineage>
        <taxon>Eukaryota</taxon>
        <taxon>Metazoa</taxon>
        <taxon>Chordata</taxon>
        <taxon>Craniata</taxon>
        <taxon>Vertebrata</taxon>
        <taxon>Euteleostomi</taxon>
        <taxon>Mammalia</taxon>
        <taxon>Eutheria</taxon>
        <taxon>Laurasiatheria</taxon>
        <taxon>Chiroptera</taxon>
        <taxon>Yangochiroptera</taxon>
        <taxon>Molossidae</taxon>
        <taxon>Molossus</taxon>
    </lineage>
</organism>
<dbReference type="PANTHER" id="PTHR47614:SF2">
    <property type="entry name" value="GLYCOPHORIN-C"/>
    <property type="match status" value="1"/>
</dbReference>
<dbReference type="InterPro" id="IPR001791">
    <property type="entry name" value="Laminin_G"/>
</dbReference>
<dbReference type="InterPro" id="IPR042192">
    <property type="entry name" value="Glycophorin-C"/>
</dbReference>
<keyword evidence="1" id="KW-0677">Repeat</keyword>
<dbReference type="Pfam" id="PF02210">
    <property type="entry name" value="Laminin_G_2"/>
    <property type="match status" value="1"/>
</dbReference>
<dbReference type="PANTHER" id="PTHR47614">
    <property type="entry name" value="GLYCOPHORIN-C"/>
    <property type="match status" value="1"/>
</dbReference>
<protein>
    <recommendedName>
        <fullName evidence="5">Laminin G domain-containing protein</fullName>
    </recommendedName>
</protein>
<keyword evidence="7" id="KW-1185">Reference proteome</keyword>
<keyword evidence="4" id="KW-1133">Transmembrane helix</keyword>
<sequence length="211" mass="23013">MADGQLHHIKINREEGVVFVEIDENTRRQVHLVSGTEFSAVRSLVLGRILEHSDLDQETALAGAQGFLGCLSAVQLSHVAPLKAALHPSRPALITVSGHVAESSCVAQAGTDATSRERTHSFADHSGTRDDREPLANAIKSDSAVIGGLIAVVIFILLCTSAIAVRIYQQKRSYKRNEAKRSENVDSAEAVLKSELKRQNAVNENQKEYFF</sequence>
<dbReference type="SUPFAM" id="SSF49899">
    <property type="entry name" value="Concanavalin A-like lectins/glucanases"/>
    <property type="match status" value="1"/>
</dbReference>
<evidence type="ECO:0000313" key="6">
    <source>
        <dbReference type="EMBL" id="KAF6407295.1"/>
    </source>
</evidence>
<evidence type="ECO:0000256" key="4">
    <source>
        <dbReference type="SAM" id="Phobius"/>
    </source>
</evidence>
<evidence type="ECO:0000259" key="5">
    <source>
        <dbReference type="PROSITE" id="PS50025"/>
    </source>
</evidence>
<name>A0A7J8C8S7_MOLMO</name>
<comment type="caution">
    <text evidence="6">The sequence shown here is derived from an EMBL/GenBank/DDBJ whole genome shotgun (WGS) entry which is preliminary data.</text>
</comment>
<feature type="compositionally biased region" description="Basic and acidic residues" evidence="3">
    <location>
        <begin position="114"/>
        <end position="130"/>
    </location>
</feature>
<keyword evidence="4" id="KW-0472">Membrane</keyword>
<dbReference type="PROSITE" id="PS50025">
    <property type="entry name" value="LAM_G_DOMAIN"/>
    <property type="match status" value="1"/>
</dbReference>
<evidence type="ECO:0000313" key="7">
    <source>
        <dbReference type="Proteomes" id="UP000550707"/>
    </source>
</evidence>
<dbReference type="GO" id="GO:0016020">
    <property type="term" value="C:membrane"/>
    <property type="evidence" value="ECO:0007669"/>
    <property type="project" value="TreeGrafter"/>
</dbReference>
<keyword evidence="4" id="KW-0812">Transmembrane</keyword>
<feature type="domain" description="Laminin G" evidence="5">
    <location>
        <begin position="1"/>
        <end position="105"/>
    </location>
</feature>
<dbReference type="GO" id="GO:0030863">
    <property type="term" value="C:cortical cytoskeleton"/>
    <property type="evidence" value="ECO:0007669"/>
    <property type="project" value="TreeGrafter"/>
</dbReference>
<evidence type="ECO:0000256" key="2">
    <source>
        <dbReference type="PROSITE-ProRule" id="PRU00122"/>
    </source>
</evidence>
<dbReference type="AlphaFoldDB" id="A0A7J8C8S7"/>
<feature type="region of interest" description="Disordered" evidence="3">
    <location>
        <begin position="108"/>
        <end position="130"/>
    </location>
</feature>
<evidence type="ECO:0000256" key="3">
    <source>
        <dbReference type="SAM" id="MobiDB-lite"/>
    </source>
</evidence>